<dbReference type="Proteomes" id="UP001139450">
    <property type="component" value="Unassembled WGS sequence"/>
</dbReference>
<evidence type="ECO:0000313" key="3">
    <source>
        <dbReference type="Proteomes" id="UP001139450"/>
    </source>
</evidence>
<dbReference type="EMBL" id="JALJEJ010000001">
    <property type="protein sequence ID" value="MCJ8208666.1"/>
    <property type="molecule type" value="Genomic_DNA"/>
</dbReference>
<comment type="caution">
    <text evidence="2">The sequence shown here is derived from an EMBL/GenBank/DDBJ whole genome shotgun (WGS) entry which is preliminary data.</text>
</comment>
<keyword evidence="3" id="KW-1185">Reference proteome</keyword>
<protein>
    <submittedName>
        <fullName evidence="2">Uncharacterized protein</fullName>
    </submittedName>
</protein>
<feature type="transmembrane region" description="Helical" evidence="1">
    <location>
        <begin position="20"/>
        <end position="41"/>
    </location>
</feature>
<keyword evidence="1" id="KW-0472">Membrane</keyword>
<gene>
    <name evidence="2" type="ORF">MUY27_03035</name>
</gene>
<keyword evidence="1" id="KW-0812">Transmembrane</keyword>
<proteinExistence type="predicted"/>
<keyword evidence="1" id="KW-1133">Transmembrane helix</keyword>
<sequence length="198" mass="23104">MKIEEKTTQVLDPKKRRINIFIISILIAAIVGTIVVNYDWLKAYYAYVFKYEHFHKQDNVFVKRVPGNEHTLTGILVCRLIKPLSEEEIDTMTTNKEEKTKLKLNLKKNFVGNYVITTNEYISEFAQSTPVGNYVDHVILKTKDDQNNWVWENFAIVQPVKKALEDNDNYHPKTVLPSGYTYADSKYYVFPEGICKKQ</sequence>
<accession>A0A9X2B7S5</accession>
<organism evidence="2 3">
    <name type="scientific">Mucilaginibacter straminoryzae</name>
    <dbReference type="NCBI Taxonomy" id="2932774"/>
    <lineage>
        <taxon>Bacteria</taxon>
        <taxon>Pseudomonadati</taxon>
        <taxon>Bacteroidota</taxon>
        <taxon>Sphingobacteriia</taxon>
        <taxon>Sphingobacteriales</taxon>
        <taxon>Sphingobacteriaceae</taxon>
        <taxon>Mucilaginibacter</taxon>
    </lineage>
</organism>
<dbReference type="RefSeq" id="WP_245128495.1">
    <property type="nucleotide sequence ID" value="NZ_JALJEJ010000001.1"/>
</dbReference>
<evidence type="ECO:0000313" key="2">
    <source>
        <dbReference type="EMBL" id="MCJ8208666.1"/>
    </source>
</evidence>
<name>A0A9X2B7S5_9SPHI</name>
<reference evidence="2" key="1">
    <citation type="submission" date="2022-04" db="EMBL/GenBank/DDBJ databases">
        <title>Mucilaginibacter sp. RS28 isolated from freshwater.</title>
        <authorList>
            <person name="Ko S.-R."/>
        </authorList>
    </citation>
    <scope>NUCLEOTIDE SEQUENCE</scope>
    <source>
        <strain evidence="2">RS28</strain>
    </source>
</reference>
<evidence type="ECO:0000256" key="1">
    <source>
        <dbReference type="SAM" id="Phobius"/>
    </source>
</evidence>
<dbReference type="AlphaFoldDB" id="A0A9X2B7S5"/>